<dbReference type="Proteomes" id="UP001060085">
    <property type="component" value="Linkage Group LG01"/>
</dbReference>
<reference evidence="2" key="1">
    <citation type="journal article" date="2023" name="Nat. Plants">
        <title>Single-cell RNA sequencing provides a high-resolution roadmap for understanding the multicellular compartmentation of specialized metabolism.</title>
        <authorList>
            <person name="Sun S."/>
            <person name="Shen X."/>
            <person name="Li Y."/>
            <person name="Li Y."/>
            <person name="Wang S."/>
            <person name="Li R."/>
            <person name="Zhang H."/>
            <person name="Shen G."/>
            <person name="Guo B."/>
            <person name="Wei J."/>
            <person name="Xu J."/>
            <person name="St-Pierre B."/>
            <person name="Chen S."/>
            <person name="Sun C."/>
        </authorList>
    </citation>
    <scope>NUCLEOTIDE SEQUENCE [LARGE SCALE GENOMIC DNA]</scope>
</reference>
<name>A0ACC0C4R7_CATRO</name>
<evidence type="ECO:0000313" key="1">
    <source>
        <dbReference type="EMBL" id="KAI5679940.1"/>
    </source>
</evidence>
<comment type="caution">
    <text evidence="1">The sequence shown here is derived from an EMBL/GenBank/DDBJ whole genome shotgun (WGS) entry which is preliminary data.</text>
</comment>
<evidence type="ECO:0000313" key="2">
    <source>
        <dbReference type="Proteomes" id="UP001060085"/>
    </source>
</evidence>
<accession>A0ACC0C4R7</accession>
<keyword evidence="2" id="KW-1185">Reference proteome</keyword>
<dbReference type="EMBL" id="CM044701">
    <property type="protein sequence ID" value="KAI5679940.1"/>
    <property type="molecule type" value="Genomic_DNA"/>
</dbReference>
<protein>
    <submittedName>
        <fullName evidence="1">Uncharacterized protein</fullName>
    </submittedName>
</protein>
<gene>
    <name evidence="1" type="ORF">M9H77_01167</name>
</gene>
<organism evidence="1 2">
    <name type="scientific">Catharanthus roseus</name>
    <name type="common">Madagascar periwinkle</name>
    <name type="synonym">Vinca rosea</name>
    <dbReference type="NCBI Taxonomy" id="4058"/>
    <lineage>
        <taxon>Eukaryota</taxon>
        <taxon>Viridiplantae</taxon>
        <taxon>Streptophyta</taxon>
        <taxon>Embryophyta</taxon>
        <taxon>Tracheophyta</taxon>
        <taxon>Spermatophyta</taxon>
        <taxon>Magnoliopsida</taxon>
        <taxon>eudicotyledons</taxon>
        <taxon>Gunneridae</taxon>
        <taxon>Pentapetalae</taxon>
        <taxon>asterids</taxon>
        <taxon>lamiids</taxon>
        <taxon>Gentianales</taxon>
        <taxon>Apocynaceae</taxon>
        <taxon>Rauvolfioideae</taxon>
        <taxon>Vinceae</taxon>
        <taxon>Catharanthinae</taxon>
        <taxon>Catharanthus</taxon>
    </lineage>
</organism>
<sequence length="97" mass="11258">MAIKKFRVNLRCKCPCCQGDIKSYFNKIKGVDEIVGFDWAQNSVSLRGNFKEVDVIKCFWEEIGKKSQVVVVVVEVESPEQPRRVRGRVYGEIEECW</sequence>
<proteinExistence type="predicted"/>